<name>A0A1C5I0J8_9ACTN</name>
<evidence type="ECO:0000313" key="1">
    <source>
        <dbReference type="EMBL" id="SCG51753.1"/>
    </source>
</evidence>
<dbReference type="Proteomes" id="UP000198210">
    <property type="component" value="Chromosome I"/>
</dbReference>
<reference evidence="1 2" key="1">
    <citation type="submission" date="2016-06" db="EMBL/GenBank/DDBJ databases">
        <authorList>
            <person name="Kjaerup R.B."/>
            <person name="Dalgaard T.S."/>
            <person name="Juul-Madsen H.R."/>
        </authorList>
    </citation>
    <scope>NUCLEOTIDE SEQUENCE [LARGE SCALE GENOMIC DNA]</scope>
    <source>
        <strain evidence="1 2">DSM 45097</strain>
    </source>
</reference>
<protein>
    <recommendedName>
        <fullName evidence="3">DivIVA domain-containing protein</fullName>
    </recommendedName>
</protein>
<accession>A0A1C5I0J8</accession>
<dbReference type="AlphaFoldDB" id="A0A1C5I0J8"/>
<evidence type="ECO:0008006" key="3">
    <source>
        <dbReference type="Google" id="ProtNLM"/>
    </source>
</evidence>
<dbReference type="RefSeq" id="WP_088970814.1">
    <property type="nucleotide sequence ID" value="NZ_JBHLYF010000006.1"/>
</dbReference>
<keyword evidence="2" id="KW-1185">Reference proteome</keyword>
<proteinExistence type="predicted"/>
<gene>
    <name evidence="1" type="ORF">GA0074704_2689</name>
</gene>
<organism evidence="1 2">
    <name type="scientific">Micromonospora siamensis</name>
    <dbReference type="NCBI Taxonomy" id="299152"/>
    <lineage>
        <taxon>Bacteria</taxon>
        <taxon>Bacillati</taxon>
        <taxon>Actinomycetota</taxon>
        <taxon>Actinomycetes</taxon>
        <taxon>Micromonosporales</taxon>
        <taxon>Micromonosporaceae</taxon>
        <taxon>Micromonospora</taxon>
    </lineage>
</organism>
<sequence>MVLPFVVTLRGYDMRQVEGLFTEVDRALAGDSEVARAAARDALRSAGLRRRIRGYAPGEVDAAIAHRQEALSSLGGRLRPVPVRPAADTPAPFTVVVGGYDIRQVDDLLATADRALAADSAVARAAARDALRSADLRRGLRGYARRAVDEAVAERLRAL</sequence>
<dbReference type="EMBL" id="LT607751">
    <property type="protein sequence ID" value="SCG51753.1"/>
    <property type="molecule type" value="Genomic_DNA"/>
</dbReference>
<evidence type="ECO:0000313" key="2">
    <source>
        <dbReference type="Proteomes" id="UP000198210"/>
    </source>
</evidence>